<evidence type="ECO:0000259" key="1">
    <source>
        <dbReference type="PROSITE" id="PS50943"/>
    </source>
</evidence>
<sequence>MPIGVSVDYYVRLERGRNRHVSTAVLDAVARALQLDATERDHLFALAKPVARQSQPTVQQARPGLVRVLDNITTIPALILGHRLDVLAMNRLARTFYPSFGDDSTGAWNMARFMFLDPAARDLYVEWSETARENIGMLHLYAGHHPNDPKLAALITELSADPDFRRWWPQQDVFRPTFGAKRYRHPDLGELTLGFEAFTPTGDLDQTLGLYTVEPGSPSDRTLRTL</sequence>
<dbReference type="InterPro" id="IPR041413">
    <property type="entry name" value="MLTR_LBD"/>
</dbReference>
<gene>
    <name evidence="2" type="ORF">EBN03_27815</name>
</gene>
<dbReference type="OrthoDB" id="3608749at2"/>
<protein>
    <submittedName>
        <fullName evidence="2">XRE family transcriptional regulator</fullName>
    </submittedName>
</protein>
<dbReference type="AlphaFoldDB" id="A0A3M2KU10"/>
<name>A0A3M2KU10_9NOCA</name>
<dbReference type="Gene3D" id="1.10.260.40">
    <property type="entry name" value="lambda repressor-like DNA-binding domains"/>
    <property type="match status" value="1"/>
</dbReference>
<reference evidence="2 3" key="1">
    <citation type="submission" date="2018-10" db="EMBL/GenBank/DDBJ databases">
        <title>Isolation from cow dung.</title>
        <authorList>
            <person name="Ling L."/>
        </authorList>
    </citation>
    <scope>NUCLEOTIDE SEQUENCE [LARGE SCALE GENOMIC DNA]</scope>
    <source>
        <strain evidence="2 3">NEAU-LL90</strain>
    </source>
</reference>
<dbReference type="Proteomes" id="UP000279275">
    <property type="component" value="Unassembled WGS sequence"/>
</dbReference>
<accession>A0A3M2KU10</accession>
<dbReference type="GO" id="GO:0003677">
    <property type="term" value="F:DNA binding"/>
    <property type="evidence" value="ECO:0007669"/>
    <property type="project" value="InterPro"/>
</dbReference>
<dbReference type="Pfam" id="PF17765">
    <property type="entry name" value="MLTR_LBD"/>
    <property type="match status" value="1"/>
</dbReference>
<evidence type="ECO:0000313" key="3">
    <source>
        <dbReference type="Proteomes" id="UP000279275"/>
    </source>
</evidence>
<evidence type="ECO:0000313" key="2">
    <source>
        <dbReference type="EMBL" id="RMI28949.1"/>
    </source>
</evidence>
<proteinExistence type="predicted"/>
<keyword evidence="3" id="KW-1185">Reference proteome</keyword>
<dbReference type="InterPro" id="IPR010982">
    <property type="entry name" value="Lambda_DNA-bd_dom_sf"/>
</dbReference>
<feature type="domain" description="HTH cro/C1-type" evidence="1">
    <location>
        <begin position="3"/>
        <end position="40"/>
    </location>
</feature>
<organism evidence="2 3">
    <name type="scientific">Nocardia stercoris</name>
    <dbReference type="NCBI Taxonomy" id="2483361"/>
    <lineage>
        <taxon>Bacteria</taxon>
        <taxon>Bacillati</taxon>
        <taxon>Actinomycetota</taxon>
        <taxon>Actinomycetes</taxon>
        <taxon>Mycobacteriales</taxon>
        <taxon>Nocardiaceae</taxon>
        <taxon>Nocardia</taxon>
    </lineage>
</organism>
<comment type="caution">
    <text evidence="2">The sequence shown here is derived from an EMBL/GenBank/DDBJ whole genome shotgun (WGS) entry which is preliminary data.</text>
</comment>
<dbReference type="PANTHER" id="PTHR35010">
    <property type="entry name" value="BLL4672 PROTEIN-RELATED"/>
    <property type="match status" value="1"/>
</dbReference>
<dbReference type="Pfam" id="PF13560">
    <property type="entry name" value="HTH_31"/>
    <property type="match status" value="1"/>
</dbReference>
<dbReference type="Gene3D" id="3.30.450.180">
    <property type="match status" value="1"/>
</dbReference>
<dbReference type="EMBL" id="RFFH01000017">
    <property type="protein sequence ID" value="RMI28949.1"/>
    <property type="molecule type" value="Genomic_DNA"/>
</dbReference>
<dbReference type="PANTHER" id="PTHR35010:SF2">
    <property type="entry name" value="BLL4672 PROTEIN"/>
    <property type="match status" value="1"/>
</dbReference>
<dbReference type="CDD" id="cd00093">
    <property type="entry name" value="HTH_XRE"/>
    <property type="match status" value="1"/>
</dbReference>
<dbReference type="PROSITE" id="PS50943">
    <property type="entry name" value="HTH_CROC1"/>
    <property type="match status" value="1"/>
</dbReference>
<dbReference type="InterPro" id="IPR001387">
    <property type="entry name" value="Cro/C1-type_HTH"/>
</dbReference>
<dbReference type="RefSeq" id="WP_122191113.1">
    <property type="nucleotide sequence ID" value="NZ_RFFH01000017.1"/>
</dbReference>